<dbReference type="InterPro" id="IPR035240">
    <property type="entry name" value="SprT_Zn_ribbon"/>
</dbReference>
<feature type="region of interest" description="Disordered" evidence="1">
    <location>
        <begin position="202"/>
        <end position="226"/>
    </location>
</feature>
<evidence type="ECO:0000313" key="3">
    <source>
        <dbReference type="EMBL" id="KAG9251682.1"/>
    </source>
</evidence>
<feature type="compositionally biased region" description="Basic and acidic residues" evidence="1">
    <location>
        <begin position="76"/>
        <end position="86"/>
    </location>
</feature>
<reference evidence="3" key="1">
    <citation type="journal article" date="2021" name="IMA Fungus">
        <title>Genomic characterization of three marine fungi, including Emericellopsis atlantica sp. nov. with signatures of a generalist lifestyle and marine biomass degradation.</title>
        <authorList>
            <person name="Hagestad O.C."/>
            <person name="Hou L."/>
            <person name="Andersen J.H."/>
            <person name="Hansen E.H."/>
            <person name="Altermark B."/>
            <person name="Li C."/>
            <person name="Kuhnert E."/>
            <person name="Cox R.J."/>
            <person name="Crous P.W."/>
            <person name="Spatafora J.W."/>
            <person name="Lail K."/>
            <person name="Amirebrahimi M."/>
            <person name="Lipzen A."/>
            <person name="Pangilinan J."/>
            <person name="Andreopoulos W."/>
            <person name="Hayes R.D."/>
            <person name="Ng V."/>
            <person name="Grigoriev I.V."/>
            <person name="Jackson S.A."/>
            <person name="Sutton T.D.S."/>
            <person name="Dobson A.D.W."/>
            <person name="Rama T."/>
        </authorList>
    </citation>
    <scope>NUCLEOTIDE SEQUENCE</scope>
    <source>
        <strain evidence="3">TS7</strain>
    </source>
</reference>
<dbReference type="Gene3D" id="1.10.30.10">
    <property type="entry name" value="High mobility group box domain"/>
    <property type="match status" value="1"/>
</dbReference>
<evidence type="ECO:0000259" key="2">
    <source>
        <dbReference type="SMART" id="SM00731"/>
    </source>
</evidence>
<accession>A0A9P8CM36</accession>
<dbReference type="SUPFAM" id="SSF47095">
    <property type="entry name" value="HMG-box"/>
    <property type="match status" value="1"/>
</dbReference>
<dbReference type="InterPro" id="IPR006640">
    <property type="entry name" value="SprT-like_domain"/>
</dbReference>
<feature type="region of interest" description="Disordered" evidence="1">
    <location>
        <begin position="19"/>
        <end position="123"/>
    </location>
</feature>
<dbReference type="SMART" id="SM00731">
    <property type="entry name" value="SprT"/>
    <property type="match status" value="1"/>
</dbReference>
<dbReference type="InterPro" id="IPR036910">
    <property type="entry name" value="HMG_box_dom_sf"/>
</dbReference>
<feature type="domain" description="SprT-like" evidence="2">
    <location>
        <begin position="410"/>
        <end position="579"/>
    </location>
</feature>
<feature type="region of interest" description="Disordered" evidence="1">
    <location>
        <begin position="374"/>
        <end position="395"/>
    </location>
</feature>
<feature type="region of interest" description="Disordered" evidence="1">
    <location>
        <begin position="161"/>
        <end position="185"/>
    </location>
</feature>
<feature type="compositionally biased region" description="Polar residues" evidence="1">
    <location>
        <begin position="572"/>
        <end position="581"/>
    </location>
</feature>
<dbReference type="CDD" id="cd00084">
    <property type="entry name" value="HMG-box_SF"/>
    <property type="match status" value="1"/>
</dbReference>
<dbReference type="EMBL" id="MU251266">
    <property type="protein sequence ID" value="KAG9251682.1"/>
    <property type="molecule type" value="Genomic_DNA"/>
</dbReference>
<evidence type="ECO:0000313" key="4">
    <source>
        <dbReference type="Proteomes" id="UP000887229"/>
    </source>
</evidence>
<name>A0A9P8CM36_9HYPO</name>
<dbReference type="Pfam" id="PF10263">
    <property type="entry name" value="SprT-like"/>
    <property type="match status" value="1"/>
</dbReference>
<dbReference type="PANTHER" id="PTHR23099:SF0">
    <property type="entry name" value="GERM CELL NUCLEAR ACIDIC PROTEIN"/>
    <property type="match status" value="1"/>
</dbReference>
<feature type="region of interest" description="Disordered" evidence="1">
    <location>
        <begin position="303"/>
        <end position="353"/>
    </location>
</feature>
<keyword evidence="4" id="KW-1185">Reference proteome</keyword>
<dbReference type="PANTHER" id="PTHR23099">
    <property type="entry name" value="TRANSCRIPTIONAL REGULATOR"/>
    <property type="match status" value="1"/>
</dbReference>
<feature type="region of interest" description="Disordered" evidence="1">
    <location>
        <begin position="570"/>
        <end position="590"/>
    </location>
</feature>
<dbReference type="GO" id="GO:0006950">
    <property type="term" value="P:response to stress"/>
    <property type="evidence" value="ECO:0007669"/>
    <property type="project" value="UniProtKB-ARBA"/>
</dbReference>
<dbReference type="Proteomes" id="UP000887229">
    <property type="component" value="Unassembled WGS sequence"/>
</dbReference>
<feature type="compositionally biased region" description="Polar residues" evidence="1">
    <location>
        <begin position="64"/>
        <end position="73"/>
    </location>
</feature>
<dbReference type="RefSeq" id="XP_046115606.1">
    <property type="nucleotide sequence ID" value="XM_046258588.1"/>
</dbReference>
<proteinExistence type="predicted"/>
<dbReference type="Pfam" id="PF17283">
    <property type="entry name" value="Zn_ribbon_SprT"/>
    <property type="match status" value="1"/>
</dbReference>
<comment type="caution">
    <text evidence="3">The sequence shown here is derived from an EMBL/GenBank/DDBJ whole genome shotgun (WGS) entry which is preliminary data.</text>
</comment>
<dbReference type="OrthoDB" id="20772at2759"/>
<organism evidence="3 4">
    <name type="scientific">Emericellopsis atlantica</name>
    <dbReference type="NCBI Taxonomy" id="2614577"/>
    <lineage>
        <taxon>Eukaryota</taxon>
        <taxon>Fungi</taxon>
        <taxon>Dikarya</taxon>
        <taxon>Ascomycota</taxon>
        <taxon>Pezizomycotina</taxon>
        <taxon>Sordariomycetes</taxon>
        <taxon>Hypocreomycetidae</taxon>
        <taxon>Hypocreales</taxon>
        <taxon>Bionectriaceae</taxon>
        <taxon>Emericellopsis</taxon>
    </lineage>
</organism>
<sequence length="651" mass="72018">MAARIVDLCPSDNDELPLADKVVPAPGSSVRNMMMDNRPKSPTRMLVPKSATKSVNRKIRRFENPQSSATSNILFKRCEGPNESPRRSPSKKSFLFDETPRKPSANRSIFDDESPPAMNRTIKARKHRFAPISETEELGDKGRFNDAIDDLLHGTTARVNDVSSLQDIPPSNTVSQEEPEHENSLDQMDEQIDVLTFNDEASPAATTVPGGTADADKSHQGSVCAGTDGETSLDFFLDDSNTTLSSSSASTNPADSTQDDYSVHVDRALQPKSQDQLNQNLSRPARPAQVSTVDLTNALGMLDLDADGRGDQENGPFSTPPATPGKQAKPNRLLSPSKRAALIPKTPHRPSTDAFWDQEDVNIWNEKHSPRKLILPPVLKSPAKQPQSPRKQERREFELKRHALADEFLRELDRTVTQGQISRLADSTGGVKVIWSKTLNTTAGRANWRREKIRSHNDGAGEAECKYYHHASIELAEKVINDEDKLLNTLAHEFCHLANFMITGMTSNPHGKEFKVWASKCSQAFGARGVNVTTKHSYEIDFKYVWECTTCGIEVKRHSKSVDPKKHRCGSCKSTLKQTKPTPRGSGKPSEYQLFVKEQMKVVKDENPGIAQKDVMKAVAAKWAKRGEVKSAGKVDAEVEVLGARILDLTV</sequence>
<protein>
    <submittedName>
        <fullName evidence="3">SprT-like family-domain-containing protein</fullName>
    </submittedName>
</protein>
<gene>
    <name evidence="3" type="ORF">F5Z01DRAFT_260956</name>
</gene>
<evidence type="ECO:0000256" key="1">
    <source>
        <dbReference type="SAM" id="MobiDB-lite"/>
    </source>
</evidence>
<feature type="compositionally biased region" description="Polar residues" evidence="1">
    <location>
        <begin position="161"/>
        <end position="176"/>
    </location>
</feature>
<dbReference type="GO" id="GO:0005634">
    <property type="term" value="C:nucleus"/>
    <property type="evidence" value="ECO:0007669"/>
    <property type="project" value="TreeGrafter"/>
</dbReference>
<dbReference type="GeneID" id="70289491"/>
<dbReference type="AlphaFoldDB" id="A0A9P8CM36"/>